<dbReference type="Gene3D" id="3.40.630.30">
    <property type="match status" value="1"/>
</dbReference>
<dbReference type="SUPFAM" id="SSF55729">
    <property type="entry name" value="Acyl-CoA N-acyltransferases (Nat)"/>
    <property type="match status" value="1"/>
</dbReference>
<accession>A0ABQ4GSP8</accession>
<keyword evidence="2" id="KW-1185">Reference proteome</keyword>
<name>A0ABQ4GSP8_9ACTN</name>
<sequence>MIYENGRFPHFRTEDGGFDDADEHDGHAYHLLARLRSTGELIASARLAPVELLTPSRVVALDEPGATRLLSSERLRRTDVLEGARWVVHPGHRGRKIGQLLVVASNLLAQQLERRLIWVLAGTVAGQDAILRHFGFWEASPNRHPLPEVGDVVKLLACRPERLMSDHSALAAQVAPAVTEELARIRLGRESFPVG</sequence>
<evidence type="ECO:0000313" key="2">
    <source>
        <dbReference type="Proteomes" id="UP000660454"/>
    </source>
</evidence>
<dbReference type="InterPro" id="IPR016181">
    <property type="entry name" value="Acyl_CoA_acyltransferase"/>
</dbReference>
<protein>
    <recommendedName>
        <fullName evidence="3">N-acetyltransferase domain-containing protein</fullName>
    </recommendedName>
</protein>
<comment type="caution">
    <text evidence="1">The sequence shown here is derived from an EMBL/GenBank/DDBJ whole genome shotgun (WGS) entry which is preliminary data.</text>
</comment>
<evidence type="ECO:0000313" key="1">
    <source>
        <dbReference type="EMBL" id="GIH64466.1"/>
    </source>
</evidence>
<dbReference type="RefSeq" id="WP_204050708.1">
    <property type="nucleotide sequence ID" value="NZ_BOOF01000032.1"/>
</dbReference>
<proteinExistence type="predicted"/>
<evidence type="ECO:0008006" key="3">
    <source>
        <dbReference type="Google" id="ProtNLM"/>
    </source>
</evidence>
<organism evidence="1 2">
    <name type="scientific">Microbispora siamensis</name>
    <dbReference type="NCBI Taxonomy" id="564413"/>
    <lineage>
        <taxon>Bacteria</taxon>
        <taxon>Bacillati</taxon>
        <taxon>Actinomycetota</taxon>
        <taxon>Actinomycetes</taxon>
        <taxon>Streptosporangiales</taxon>
        <taxon>Streptosporangiaceae</taxon>
        <taxon>Microbispora</taxon>
    </lineage>
</organism>
<dbReference type="Proteomes" id="UP000660454">
    <property type="component" value="Unassembled WGS sequence"/>
</dbReference>
<dbReference type="EMBL" id="BOOF01000032">
    <property type="protein sequence ID" value="GIH64466.1"/>
    <property type="molecule type" value="Genomic_DNA"/>
</dbReference>
<gene>
    <name evidence="1" type="ORF">Msi02_52830</name>
</gene>
<reference evidence="1 2" key="1">
    <citation type="submission" date="2021-01" db="EMBL/GenBank/DDBJ databases">
        <title>Whole genome shotgun sequence of Microbispora siamensis NBRC 104113.</title>
        <authorList>
            <person name="Komaki H."/>
            <person name="Tamura T."/>
        </authorList>
    </citation>
    <scope>NUCLEOTIDE SEQUENCE [LARGE SCALE GENOMIC DNA]</scope>
    <source>
        <strain evidence="1 2">NBRC 104113</strain>
    </source>
</reference>
<dbReference type="Pfam" id="PF13444">
    <property type="entry name" value="Acetyltransf_5"/>
    <property type="match status" value="1"/>
</dbReference>